<dbReference type="AlphaFoldDB" id="A0A0M8MLL6"/>
<comment type="caution">
    <text evidence="7">The sequence shown here is derived from an EMBL/GenBank/DDBJ whole genome shotgun (WGS) entry which is preliminary data.</text>
</comment>
<feature type="domain" description="Lipoyl-binding" evidence="6">
    <location>
        <begin position="59"/>
        <end position="141"/>
    </location>
</feature>
<dbReference type="EMBL" id="LGAV01000011">
    <property type="protein sequence ID" value="KOS12577.1"/>
    <property type="molecule type" value="Genomic_DNA"/>
</dbReference>
<dbReference type="PANTHER" id="PTHR11715">
    <property type="entry name" value="GLYCINE CLEAVAGE SYSTEM H PROTEIN"/>
    <property type="match status" value="1"/>
</dbReference>
<reference evidence="7 8" key="1">
    <citation type="submission" date="2015-07" db="EMBL/GenBank/DDBJ databases">
        <title>Draft Genome Sequence of Malassezia furfur CBS1878 and Malassezia pachydermatis CBS1879.</title>
        <authorList>
            <person name="Triana S."/>
            <person name="Ohm R."/>
            <person name="Gonzalez A."/>
            <person name="DeCock H."/>
            <person name="Restrepo S."/>
            <person name="Celis A."/>
        </authorList>
    </citation>
    <scope>NUCLEOTIDE SEQUENCE [LARGE SCALE GENOMIC DNA]</scope>
    <source>
        <strain evidence="7 8">CBS 1879</strain>
    </source>
</reference>
<accession>A0A0M8MLL6</accession>
<dbReference type="STRING" id="77020.A0A0M8MLL6"/>
<dbReference type="GO" id="GO:0009249">
    <property type="term" value="P:protein lipoylation"/>
    <property type="evidence" value="ECO:0007669"/>
    <property type="project" value="TreeGrafter"/>
</dbReference>
<dbReference type="PROSITE" id="PS50968">
    <property type="entry name" value="BIOTINYL_LIPOYL"/>
    <property type="match status" value="1"/>
</dbReference>
<dbReference type="InterPro" id="IPR003016">
    <property type="entry name" value="2-oxoA_DH_lipoyl-BS"/>
</dbReference>
<dbReference type="InterPro" id="IPR017453">
    <property type="entry name" value="GCV_H_sub"/>
</dbReference>
<evidence type="ECO:0000313" key="8">
    <source>
        <dbReference type="Proteomes" id="UP000037751"/>
    </source>
</evidence>
<sequence length="163" mass="17646">MIAAPLRTACFSSLRAAVRATPARVAPIRSFQTSSVSAAIKTLYTAEHEWIRFDDETNKGVLGITDHAQNSLGDVVYLELPAPGLEVSKGDQIGSIESVKAASDIYSPVSGIISEANEKLNDEMTLVNKSPMEEGWLAKIELTQPGELEELLSEEAYKATLDH</sequence>
<name>A0A0M8MLL6_9BASI</name>
<dbReference type="VEuPathDB" id="FungiDB:Malapachy_2793"/>
<dbReference type="OrthoDB" id="10264154at2759"/>
<dbReference type="GeneID" id="28729155"/>
<evidence type="ECO:0000256" key="4">
    <source>
        <dbReference type="PIRSR" id="PIRSR617453-50"/>
    </source>
</evidence>
<dbReference type="InterPro" id="IPR011053">
    <property type="entry name" value="Single_hybrid_motif"/>
</dbReference>
<comment type="function">
    <text evidence="5">The H protein shuttles the methylamine group of glycine from the P protein to the T protein.</text>
</comment>
<dbReference type="RefSeq" id="XP_017990209.1">
    <property type="nucleotide sequence ID" value="XM_018137279.1"/>
</dbReference>
<dbReference type="SUPFAM" id="SSF51230">
    <property type="entry name" value="Single hybrid motif"/>
    <property type="match status" value="1"/>
</dbReference>
<evidence type="ECO:0000256" key="1">
    <source>
        <dbReference type="ARBA" id="ARBA00009249"/>
    </source>
</evidence>
<dbReference type="NCBIfam" id="TIGR00527">
    <property type="entry name" value="gcvH"/>
    <property type="match status" value="1"/>
</dbReference>
<evidence type="ECO:0000256" key="3">
    <source>
        <dbReference type="ARBA" id="ARBA00022946"/>
    </source>
</evidence>
<comment type="subunit">
    <text evidence="5">The glycine cleavage system is composed of four proteins: P, T, L and H.</text>
</comment>
<comment type="subcellular location">
    <subcellularLocation>
        <location evidence="5">Mitochondrion</location>
    </subcellularLocation>
</comment>
<dbReference type="GO" id="GO:0005960">
    <property type="term" value="C:glycine cleavage complex"/>
    <property type="evidence" value="ECO:0007669"/>
    <property type="project" value="UniProtKB-UniRule"/>
</dbReference>
<dbReference type="NCBIfam" id="NF002270">
    <property type="entry name" value="PRK01202.1"/>
    <property type="match status" value="1"/>
</dbReference>
<keyword evidence="5" id="KW-0496">Mitochondrion</keyword>
<dbReference type="GO" id="GO:0019464">
    <property type="term" value="P:glycine decarboxylation via glycine cleavage system"/>
    <property type="evidence" value="ECO:0007669"/>
    <property type="project" value="UniProtKB-UniRule"/>
</dbReference>
<dbReference type="GO" id="GO:0005739">
    <property type="term" value="C:mitochondrion"/>
    <property type="evidence" value="ECO:0007669"/>
    <property type="project" value="UniProtKB-SubCell"/>
</dbReference>
<dbReference type="InterPro" id="IPR002930">
    <property type="entry name" value="GCV_H"/>
</dbReference>
<evidence type="ECO:0000259" key="6">
    <source>
        <dbReference type="PROSITE" id="PS50968"/>
    </source>
</evidence>
<comment type="cofactor">
    <cofactor evidence="5">
        <name>(R)-lipoate</name>
        <dbReference type="ChEBI" id="CHEBI:83088"/>
    </cofactor>
    <text evidence="5">Binds 1 lipoyl cofactor covalently.</text>
</comment>
<gene>
    <name evidence="7" type="ORF">Malapachy_2793</name>
</gene>
<evidence type="ECO:0000313" key="7">
    <source>
        <dbReference type="EMBL" id="KOS12577.1"/>
    </source>
</evidence>
<dbReference type="HAMAP" id="MF_00272">
    <property type="entry name" value="GcvH"/>
    <property type="match status" value="1"/>
</dbReference>
<dbReference type="Gene3D" id="2.40.50.100">
    <property type="match status" value="1"/>
</dbReference>
<dbReference type="Pfam" id="PF01597">
    <property type="entry name" value="GCV_H"/>
    <property type="match status" value="1"/>
</dbReference>
<dbReference type="Proteomes" id="UP000037751">
    <property type="component" value="Unassembled WGS sequence"/>
</dbReference>
<dbReference type="PROSITE" id="PS00189">
    <property type="entry name" value="LIPOYL"/>
    <property type="match status" value="1"/>
</dbReference>
<keyword evidence="3 5" id="KW-0809">Transit peptide</keyword>
<protein>
    <recommendedName>
        <fullName evidence="5">Glycine cleavage system H protein</fullName>
    </recommendedName>
</protein>
<organism evidence="7 8">
    <name type="scientific">Malassezia pachydermatis</name>
    <dbReference type="NCBI Taxonomy" id="77020"/>
    <lineage>
        <taxon>Eukaryota</taxon>
        <taxon>Fungi</taxon>
        <taxon>Dikarya</taxon>
        <taxon>Basidiomycota</taxon>
        <taxon>Ustilaginomycotina</taxon>
        <taxon>Malasseziomycetes</taxon>
        <taxon>Malasseziales</taxon>
        <taxon>Malasseziaceae</taxon>
        <taxon>Malassezia</taxon>
    </lineage>
</organism>
<keyword evidence="8" id="KW-1185">Reference proteome</keyword>
<dbReference type="InterPro" id="IPR033753">
    <property type="entry name" value="GCV_H/Fam206"/>
</dbReference>
<dbReference type="InterPro" id="IPR000089">
    <property type="entry name" value="Biotin_lipoyl"/>
</dbReference>
<proteinExistence type="inferred from homology"/>
<feature type="modified residue" description="N6-lipoyllysine" evidence="4">
    <location>
        <position position="100"/>
    </location>
</feature>
<dbReference type="PANTHER" id="PTHR11715:SF3">
    <property type="entry name" value="GLYCINE CLEAVAGE SYSTEM H PROTEIN-RELATED"/>
    <property type="match status" value="1"/>
</dbReference>
<dbReference type="CDD" id="cd06848">
    <property type="entry name" value="GCS_H"/>
    <property type="match status" value="1"/>
</dbReference>
<evidence type="ECO:0000256" key="5">
    <source>
        <dbReference type="RuleBase" id="RU364055"/>
    </source>
</evidence>
<keyword evidence="2 4" id="KW-0450">Lipoyl</keyword>
<evidence type="ECO:0000256" key="2">
    <source>
        <dbReference type="ARBA" id="ARBA00022823"/>
    </source>
</evidence>
<comment type="similarity">
    <text evidence="1 5">Belongs to the GcvH family.</text>
</comment>